<dbReference type="PROSITE" id="PS51257">
    <property type="entry name" value="PROKAR_LIPOPROTEIN"/>
    <property type="match status" value="1"/>
</dbReference>
<organism evidence="2 3">
    <name type="scientific">Fibrobacter succinogenes (strain ATCC 19169 / S85)</name>
    <dbReference type="NCBI Taxonomy" id="59374"/>
    <lineage>
        <taxon>Bacteria</taxon>
        <taxon>Pseudomonadati</taxon>
        <taxon>Fibrobacterota</taxon>
        <taxon>Fibrobacteria</taxon>
        <taxon>Fibrobacterales</taxon>
        <taxon>Fibrobacteraceae</taxon>
        <taxon>Fibrobacter</taxon>
    </lineage>
</organism>
<dbReference type="HOGENOM" id="CLU_682861_0_0_0"/>
<feature type="chain" id="PRO_5003128013" evidence="1">
    <location>
        <begin position="23"/>
        <end position="403"/>
    </location>
</feature>
<gene>
    <name evidence="2" type="ordered locus">FSU_2831</name>
</gene>
<dbReference type="STRING" id="59374.FSU_2831"/>
<dbReference type="Proteomes" id="UP000000517">
    <property type="component" value="Chromosome"/>
</dbReference>
<feature type="signal peptide" evidence="1">
    <location>
        <begin position="1"/>
        <end position="22"/>
    </location>
</feature>
<dbReference type="PATRIC" id="fig|59374.8.peg.2711"/>
<evidence type="ECO:0000313" key="3">
    <source>
        <dbReference type="Proteomes" id="UP000000517"/>
    </source>
</evidence>
<evidence type="ECO:0000256" key="1">
    <source>
        <dbReference type="SAM" id="SignalP"/>
    </source>
</evidence>
<evidence type="ECO:0000313" key="2">
    <source>
        <dbReference type="EMBL" id="ADL27323.1"/>
    </source>
</evidence>
<dbReference type="EMBL" id="CP002158">
    <property type="protein sequence ID" value="ADL27323.1"/>
    <property type="molecule type" value="Genomic_DNA"/>
</dbReference>
<keyword evidence="1" id="KW-0732">Signal</keyword>
<accession>D9S6V8</accession>
<dbReference type="KEGG" id="fsc:FSU_2831"/>
<dbReference type="SUPFAM" id="SSF82171">
    <property type="entry name" value="DPP6 N-terminal domain-like"/>
    <property type="match status" value="1"/>
</dbReference>
<reference evidence="3" key="1">
    <citation type="submission" date="2010-08" db="EMBL/GenBank/DDBJ databases">
        <title>Complete sequence of Fibrobacter succinogenes subsp. succinogenes S85.</title>
        <authorList>
            <person name="Durkin A.S."/>
            <person name="Nelson K.E."/>
            <person name="Morrison M."/>
            <person name="Forsberg C.W."/>
            <person name="Wilson D.B."/>
            <person name="Russell J.B."/>
            <person name="Cann I.K.O."/>
            <person name="Mackie R.I."/>
            <person name="White B.A."/>
        </authorList>
    </citation>
    <scope>NUCLEOTIDE SEQUENCE [LARGE SCALE GENOMIC DNA]</scope>
    <source>
        <strain evidence="3">ATCC 19169 / S85</strain>
    </source>
</reference>
<name>D9S6V8_FIBSS</name>
<sequence length="403" mass="45090">MLYYKMMNKKHLLLGLSTFALMACYSPEPFEAESLDDDSKKQTSSEMGTIYSVNGSEQVCNPSISQDTVNFPASMLWLNFSKIKVNSHDDGFSVTSVKQHDRLTVSDTANNVKWYLMIDKDNGECQFQDPEWSTHPDFIVALRGVGIEGNGTCGDVLDYGIFVVRTSDKKKFWFYDKGIIEQATPHVWVDPTAKADKDGDASTVEGFFGTKNVRLTYADGSDGDPQNIVFIDYANGGKSKAIKLKKPADRSNWKIESPMISPDGNFVVYNVLTKSEDTWEAYIQELTKDAEAVKIPRTKDMKSDPAQPHWFESDGRLFVVWTEFTQATYFNKIHLDNSAAQDGSAGRTVMREVRLKAGATGNELVEWVDDNVELAPVPMIGGRSPDGKFLSTGYKYAYLLKLP</sequence>
<proteinExistence type="predicted"/>
<keyword evidence="2" id="KW-0449">Lipoprotein</keyword>
<protein>
    <submittedName>
        <fullName evidence="2">Putative lipoprotein</fullName>
    </submittedName>
</protein>
<dbReference type="AlphaFoldDB" id="D9S6V8"/>